<evidence type="ECO:0000313" key="2">
    <source>
        <dbReference type="Proteomes" id="UP000015530"/>
    </source>
</evidence>
<organism evidence="1 2">
    <name type="scientific">Colletotrichum gloeosporioides (strain Cg-14)</name>
    <name type="common">Anthracnose fungus</name>
    <name type="synonym">Glomerella cingulata</name>
    <dbReference type="NCBI Taxonomy" id="1237896"/>
    <lineage>
        <taxon>Eukaryota</taxon>
        <taxon>Fungi</taxon>
        <taxon>Dikarya</taxon>
        <taxon>Ascomycota</taxon>
        <taxon>Pezizomycotina</taxon>
        <taxon>Sordariomycetes</taxon>
        <taxon>Hypocreomycetidae</taxon>
        <taxon>Glomerellales</taxon>
        <taxon>Glomerellaceae</taxon>
        <taxon>Colletotrichum</taxon>
        <taxon>Colletotrichum gloeosporioides species complex</taxon>
    </lineage>
</organism>
<dbReference type="OrthoDB" id="5361176at2759"/>
<name>T0JYS6_COLGC</name>
<evidence type="ECO:0000313" key="1">
    <source>
        <dbReference type="EMBL" id="EQB44654.1"/>
    </source>
</evidence>
<proteinExistence type="predicted"/>
<protein>
    <submittedName>
        <fullName evidence="1">Uncharacterized protein</fullName>
    </submittedName>
</protein>
<comment type="caution">
    <text evidence="1">The sequence shown here is derived from an EMBL/GenBank/DDBJ whole genome shotgun (WGS) entry which is preliminary data.</text>
</comment>
<reference evidence="2" key="1">
    <citation type="journal article" date="2013" name="Mol. Plant Microbe Interact.">
        <title>Global aspects of pacC regulation of pathogenicity genes in Colletotrichum gloeosporioides as revealed by transcriptome analysis.</title>
        <authorList>
            <person name="Alkan N."/>
            <person name="Meng X."/>
            <person name="Friedlander G."/>
            <person name="Reuveni E."/>
            <person name="Sukno S."/>
            <person name="Sherman A."/>
            <person name="Thon M."/>
            <person name="Fluhr R."/>
            <person name="Prusky D."/>
        </authorList>
    </citation>
    <scope>NUCLEOTIDE SEQUENCE [LARGE SCALE GENOMIC DNA]</scope>
    <source>
        <strain evidence="2">Cg-14</strain>
    </source>
</reference>
<accession>T0JYS6</accession>
<dbReference type="AlphaFoldDB" id="T0JYS6"/>
<dbReference type="Proteomes" id="UP000015530">
    <property type="component" value="Unassembled WGS sequence"/>
</dbReference>
<sequence>MPEPWQIQHRLKTLLRWAEDPSSGGGIGPSIDSSSTAKIINDRWPSFEGTWQHETQDDVKNGNQSGSQDDTRSKIQRRISFKLQYIASQGTIYQRFLFSYHDDHVNPSYAPELKISPNLLIRNLDFVNMINKFNQAVSDDDSYTSRKGTDCLVREHIDDTMKSVLHIHILDKKNSAEFVEAHDFKEKATHYTIRPMIATKQTTSSNEQSLETVSIILAYTLDRCAKAETTKILASKWETISATMDELFVEHHKHSLTNFLDPTLDFFLGRNLEYILSVCSIPIPDLENKDIPYVALTCGDVESHRVTTPASFYAFQFLLLALKYFDRWKPNTEDCNCPSNCSGRWGVTMQARVRRVCSGHMKWVMQATKGSGTLHCPDYWINGDRIDGGKEDLGVAHGPFANASFQIIKACGFRGTVEGQNTVISPLSDGLRKLIENWLEELDKINKHGLYAFPRYGSEKKETFYLRDHALIWLAIKSTEMAYPWQKLRRPASDIPYSSQILRHHMIKRFTTENPQSQSRMIAVTRSLTQTGFLLEPKDIAVFFAMDSGFFDVGHATRRSLDGQRKNQFWTNTLDCQKDHEDNDDFGSWGDPLQLALTIIVARQQNLTNWQSEDEMYEEAMSVLLGGSSSNGLFPGWMGHESSAAIYDSQEFRDRYWEVTFIIPCLLWKYCHKAIWDTTPASGAKQTPATKHDTSLILDEHKEGSAASHDETNSAF</sequence>
<dbReference type="EMBL" id="AMYD01003934">
    <property type="protein sequence ID" value="EQB44654.1"/>
    <property type="molecule type" value="Genomic_DNA"/>
</dbReference>
<dbReference type="HOGENOM" id="CLU_385871_0_0_1"/>
<dbReference type="STRING" id="1237896.T0JYS6"/>
<gene>
    <name evidence="1" type="ORF">CGLO_16567</name>
</gene>